<evidence type="ECO:0000256" key="5">
    <source>
        <dbReference type="ARBA" id="ARBA00022597"/>
    </source>
</evidence>
<dbReference type="Pfam" id="PF03083">
    <property type="entry name" value="MtN3_slv"/>
    <property type="match status" value="1"/>
</dbReference>
<accession>A0AAQ3K9Q3</accession>
<dbReference type="PANTHER" id="PTHR10791:SF30">
    <property type="entry name" value="SUGAR TRANSPORTER SWEET1"/>
    <property type="match status" value="1"/>
</dbReference>
<protein>
    <submittedName>
        <fullName evidence="13">Uncharacterized protein</fullName>
    </submittedName>
</protein>
<comment type="subcellular location">
    <subcellularLocation>
        <location evidence="1">Cell membrane</location>
        <topology evidence="1">Multi-pass membrane protein</topology>
    </subcellularLocation>
</comment>
<keyword evidence="3" id="KW-0813">Transport</keyword>
<dbReference type="Proteomes" id="UP001327560">
    <property type="component" value="Chromosome 4"/>
</dbReference>
<feature type="transmembrane region" description="Helical" evidence="12">
    <location>
        <begin position="76"/>
        <end position="96"/>
    </location>
</feature>
<organism evidence="13 14">
    <name type="scientific">Canna indica</name>
    <name type="common">Indian-shot</name>
    <dbReference type="NCBI Taxonomy" id="4628"/>
    <lineage>
        <taxon>Eukaryota</taxon>
        <taxon>Viridiplantae</taxon>
        <taxon>Streptophyta</taxon>
        <taxon>Embryophyta</taxon>
        <taxon>Tracheophyta</taxon>
        <taxon>Spermatophyta</taxon>
        <taxon>Magnoliopsida</taxon>
        <taxon>Liliopsida</taxon>
        <taxon>Zingiberales</taxon>
        <taxon>Cannaceae</taxon>
        <taxon>Canna</taxon>
    </lineage>
</organism>
<evidence type="ECO:0000256" key="9">
    <source>
        <dbReference type="ARBA" id="ARBA00023136"/>
    </source>
</evidence>
<evidence type="ECO:0000313" key="14">
    <source>
        <dbReference type="Proteomes" id="UP001327560"/>
    </source>
</evidence>
<keyword evidence="5" id="KW-0762">Sugar transport</keyword>
<reference evidence="13 14" key="1">
    <citation type="submission" date="2023-10" db="EMBL/GenBank/DDBJ databases">
        <title>Chromosome-scale genome assembly provides insights into flower coloration mechanisms of Canna indica.</title>
        <authorList>
            <person name="Li C."/>
        </authorList>
    </citation>
    <scope>NUCLEOTIDE SEQUENCE [LARGE SCALE GENOMIC DNA]</scope>
    <source>
        <tissue evidence="13">Flower</tissue>
    </source>
</reference>
<sequence length="125" mass="13962">MIWTFYDLPIVHPDSLLVITINGIGLALETFDLTIFIIYSTHGGRLKVFKILAGEILFVAAVVVAMLLTVHTYEKWSLIVGVLCIIFETCIYAPPLSMMKLVIQTKSIKYMPFTLSMASFLNGVC</sequence>
<keyword evidence="4" id="KW-1003">Cell membrane</keyword>
<dbReference type="InterPro" id="IPR047664">
    <property type="entry name" value="SWEET"/>
</dbReference>
<dbReference type="EMBL" id="CP136893">
    <property type="protein sequence ID" value="WOL04642.1"/>
    <property type="molecule type" value="Genomic_DNA"/>
</dbReference>
<evidence type="ECO:0000256" key="10">
    <source>
        <dbReference type="ARBA" id="ARBA00037238"/>
    </source>
</evidence>
<dbReference type="GO" id="GO:0051119">
    <property type="term" value="F:sugar transmembrane transporter activity"/>
    <property type="evidence" value="ECO:0007669"/>
    <property type="project" value="InterPro"/>
</dbReference>
<dbReference type="PANTHER" id="PTHR10791">
    <property type="entry name" value="RAG1-ACTIVATING PROTEIN 1"/>
    <property type="match status" value="1"/>
</dbReference>
<evidence type="ECO:0000256" key="1">
    <source>
        <dbReference type="ARBA" id="ARBA00004651"/>
    </source>
</evidence>
<keyword evidence="9 12" id="KW-0472">Membrane</keyword>
<feature type="transmembrane region" description="Helical" evidence="12">
    <location>
        <begin position="16"/>
        <end position="39"/>
    </location>
</feature>
<dbReference type="GO" id="GO:0005886">
    <property type="term" value="C:plasma membrane"/>
    <property type="evidence" value="ECO:0007669"/>
    <property type="project" value="UniProtKB-SubCell"/>
</dbReference>
<proteinExistence type="inferred from homology"/>
<dbReference type="InterPro" id="IPR004316">
    <property type="entry name" value="SWEET_rpt"/>
</dbReference>
<comment type="subunit">
    <text evidence="11">Forms homooligomers and/or heterooligomers.</text>
</comment>
<evidence type="ECO:0000256" key="4">
    <source>
        <dbReference type="ARBA" id="ARBA00022475"/>
    </source>
</evidence>
<comment type="similarity">
    <text evidence="2">Belongs to the SWEET sugar transporter family.</text>
</comment>
<keyword evidence="6 12" id="KW-0812">Transmembrane</keyword>
<comment type="function">
    <text evidence="10">Mediates both low-affinity uptake and efflux of sugar across the plasma membrane.</text>
</comment>
<keyword evidence="14" id="KW-1185">Reference proteome</keyword>
<evidence type="ECO:0000256" key="12">
    <source>
        <dbReference type="SAM" id="Phobius"/>
    </source>
</evidence>
<dbReference type="AlphaFoldDB" id="A0AAQ3K9Q3"/>
<name>A0AAQ3K9Q3_9LILI</name>
<evidence type="ECO:0000313" key="13">
    <source>
        <dbReference type="EMBL" id="WOL04642.1"/>
    </source>
</evidence>
<evidence type="ECO:0000256" key="6">
    <source>
        <dbReference type="ARBA" id="ARBA00022692"/>
    </source>
</evidence>
<feature type="transmembrane region" description="Helical" evidence="12">
    <location>
        <begin position="51"/>
        <end position="70"/>
    </location>
</feature>
<evidence type="ECO:0000256" key="7">
    <source>
        <dbReference type="ARBA" id="ARBA00022737"/>
    </source>
</evidence>
<keyword evidence="7" id="KW-0677">Repeat</keyword>
<evidence type="ECO:0000256" key="8">
    <source>
        <dbReference type="ARBA" id="ARBA00022989"/>
    </source>
</evidence>
<keyword evidence="8 12" id="KW-1133">Transmembrane helix</keyword>
<evidence type="ECO:0000256" key="2">
    <source>
        <dbReference type="ARBA" id="ARBA00007809"/>
    </source>
</evidence>
<gene>
    <name evidence="13" type="ORF">Cni_G13364</name>
</gene>
<evidence type="ECO:0000256" key="11">
    <source>
        <dbReference type="ARBA" id="ARBA00038715"/>
    </source>
</evidence>
<evidence type="ECO:0000256" key="3">
    <source>
        <dbReference type="ARBA" id="ARBA00022448"/>
    </source>
</evidence>